<evidence type="ECO:0000256" key="1">
    <source>
        <dbReference type="SAM" id="Phobius"/>
    </source>
</evidence>
<dbReference type="EMBL" id="BOMN01000061">
    <property type="protein sequence ID" value="GIE21843.1"/>
    <property type="molecule type" value="Genomic_DNA"/>
</dbReference>
<dbReference type="InterPro" id="IPR011009">
    <property type="entry name" value="Kinase-like_dom_sf"/>
</dbReference>
<dbReference type="SUPFAM" id="SSF56112">
    <property type="entry name" value="Protein kinase-like (PK-like)"/>
    <property type="match status" value="1"/>
</dbReference>
<evidence type="ECO:0000313" key="3">
    <source>
        <dbReference type="Proteomes" id="UP000603200"/>
    </source>
</evidence>
<proteinExistence type="predicted"/>
<accession>A0ABQ3ZTE9</accession>
<organism evidence="2 3">
    <name type="scientific">Winogradskya humida</name>
    <dbReference type="NCBI Taxonomy" id="113566"/>
    <lineage>
        <taxon>Bacteria</taxon>
        <taxon>Bacillati</taxon>
        <taxon>Actinomycetota</taxon>
        <taxon>Actinomycetes</taxon>
        <taxon>Micromonosporales</taxon>
        <taxon>Micromonosporaceae</taxon>
        <taxon>Winogradskya</taxon>
    </lineage>
</organism>
<keyword evidence="1" id="KW-0812">Transmembrane</keyword>
<keyword evidence="3" id="KW-1185">Reference proteome</keyword>
<keyword evidence="1" id="KW-1133">Transmembrane helix</keyword>
<keyword evidence="1" id="KW-0472">Membrane</keyword>
<protein>
    <recommendedName>
        <fullName evidence="4">Protein kinase domain-containing protein</fullName>
    </recommendedName>
</protein>
<evidence type="ECO:0000313" key="2">
    <source>
        <dbReference type="EMBL" id="GIE21843.1"/>
    </source>
</evidence>
<gene>
    <name evidence="2" type="ORF">Ahu01nite_049450</name>
</gene>
<evidence type="ECO:0008006" key="4">
    <source>
        <dbReference type="Google" id="ProtNLM"/>
    </source>
</evidence>
<dbReference type="Proteomes" id="UP000603200">
    <property type="component" value="Unassembled WGS sequence"/>
</dbReference>
<dbReference type="RefSeq" id="WP_203838952.1">
    <property type="nucleotide sequence ID" value="NZ_BAAATV010000002.1"/>
</dbReference>
<sequence length="356" mass="38784">MGDDLDADLAELDFFDPRQVRIDPGGNATLRWCRYRGEQYLFKEFTPEHLSDVHEDALVRLLRWRESRSGPDRERLDVLTAWPRRTVRGDGRLAGLLIPAADSRFFAAGRHGLRTPRSLSDLPGASPGMPAPHLTFAILGHVILAVRWLHGQGVVVNDLQNENVLFAADPVHPAVYVVDCDSMVSGREWGQVASPAAPDLMDEVMPTVSIPTAASDLTKLMWTVVRVLLEVPNLTGLGPDDRAVLAAVAPAGTRDLLLAVVDHPADGPAWDRLAEQWSRLTGEREAPVILRSGWLPPGYSYRPDPGPPVLPARLLPGYVASTARGRVAMLAVTAMSLIGITSVVFAVIIGLRMGDF</sequence>
<reference evidence="2 3" key="1">
    <citation type="submission" date="2021-01" db="EMBL/GenBank/DDBJ databases">
        <title>Whole genome shotgun sequence of Actinoplanes humidus NBRC 14915.</title>
        <authorList>
            <person name="Komaki H."/>
            <person name="Tamura T."/>
        </authorList>
    </citation>
    <scope>NUCLEOTIDE SEQUENCE [LARGE SCALE GENOMIC DNA]</scope>
    <source>
        <strain evidence="2 3">NBRC 14915</strain>
    </source>
</reference>
<feature type="transmembrane region" description="Helical" evidence="1">
    <location>
        <begin position="327"/>
        <end position="351"/>
    </location>
</feature>
<comment type="caution">
    <text evidence="2">The sequence shown here is derived from an EMBL/GenBank/DDBJ whole genome shotgun (WGS) entry which is preliminary data.</text>
</comment>
<name>A0ABQ3ZTE9_9ACTN</name>